<organism evidence="4 5">
    <name type="scientific">Thelonectria olida</name>
    <dbReference type="NCBI Taxonomy" id="1576542"/>
    <lineage>
        <taxon>Eukaryota</taxon>
        <taxon>Fungi</taxon>
        <taxon>Dikarya</taxon>
        <taxon>Ascomycota</taxon>
        <taxon>Pezizomycotina</taxon>
        <taxon>Sordariomycetes</taxon>
        <taxon>Hypocreomycetidae</taxon>
        <taxon>Hypocreales</taxon>
        <taxon>Nectriaceae</taxon>
        <taxon>Thelonectria</taxon>
    </lineage>
</organism>
<sequence>MSRANQFYPSNHFPPRRRVTQACVNCRMRKVRCDAAQPKCSLCTLQNVDCVYRDAQQLRIDHNTKVLLDRMEMLEERLLTSLTPTSQSSPAAVAPSLAQQDEARLGESSKYDLQVPVSHTANANHVFSWPIVRQLLSESPNWTHLESCDATDVFFETGSVESQSGIPPSSWRLEQGWPFPKTPSEYHDLLGEYFEKVNVFYPLLSIDECGIILDNVLSSEFGTEQERTAVSNSQYALVLMVTCLAALVKDDECPTMLPPEVERGQWTSTETSTPMHDRLWSKAKLILGWLNTEMSVQAAQCTMLASIYMGARGKIMESFHWVHSTAVKVETIARSLTRKSEPIPDSFRRLYWIAYICEGDFISELSITLPSGIARYEDLIPYPDFSVQHQTLTSDCSPMSTSSVGSREELFGFQISTNSAIRRFLNRVNSVVYDNKEQYRAARSNYTSWLMRISDDLWSHHEAIYRNLPEILLTSQTQLSVADHSLHPTSGNIESQNRPWNVIRLRGRYYAGQYIIHRPFIEFALLNMGHLDLHPHRAEVLEKSKTCLNGCKGFIELFAGQSLNSITCLFASGMVIFTMTLILMVSSVCSIFRDILPPSLEEAILSGKQTLSRLKMNIQEFEWHLDVLERVDVARQSRIHKATQR</sequence>
<proteinExistence type="predicted"/>
<keyword evidence="2" id="KW-0812">Transmembrane</keyword>
<evidence type="ECO:0000256" key="1">
    <source>
        <dbReference type="ARBA" id="ARBA00023242"/>
    </source>
</evidence>
<dbReference type="OrthoDB" id="10261408at2759"/>
<feature type="domain" description="Zn(2)-C6 fungal-type" evidence="3">
    <location>
        <begin position="22"/>
        <end position="52"/>
    </location>
</feature>
<dbReference type="Proteomes" id="UP000777438">
    <property type="component" value="Unassembled WGS sequence"/>
</dbReference>
<dbReference type="InterPro" id="IPR053181">
    <property type="entry name" value="EcdB-like_regulator"/>
</dbReference>
<dbReference type="PROSITE" id="PS00463">
    <property type="entry name" value="ZN2_CY6_FUNGAL_1"/>
    <property type="match status" value="1"/>
</dbReference>
<dbReference type="CDD" id="cd00067">
    <property type="entry name" value="GAL4"/>
    <property type="match status" value="1"/>
</dbReference>
<evidence type="ECO:0000256" key="2">
    <source>
        <dbReference type="SAM" id="Phobius"/>
    </source>
</evidence>
<keyword evidence="5" id="KW-1185">Reference proteome</keyword>
<dbReference type="InterPro" id="IPR001138">
    <property type="entry name" value="Zn2Cys6_DnaBD"/>
</dbReference>
<evidence type="ECO:0000313" key="5">
    <source>
        <dbReference type="Proteomes" id="UP000777438"/>
    </source>
</evidence>
<dbReference type="CDD" id="cd12148">
    <property type="entry name" value="fungal_TF_MHR"/>
    <property type="match status" value="1"/>
</dbReference>
<evidence type="ECO:0000313" key="4">
    <source>
        <dbReference type="EMBL" id="KAH6887710.1"/>
    </source>
</evidence>
<dbReference type="PROSITE" id="PS50048">
    <property type="entry name" value="ZN2_CY6_FUNGAL_2"/>
    <property type="match status" value="1"/>
</dbReference>
<feature type="transmembrane region" description="Helical" evidence="2">
    <location>
        <begin position="569"/>
        <end position="592"/>
    </location>
</feature>
<accession>A0A9P9AP81</accession>
<evidence type="ECO:0000259" key="3">
    <source>
        <dbReference type="PROSITE" id="PS50048"/>
    </source>
</evidence>
<dbReference type="AlphaFoldDB" id="A0A9P9AP81"/>
<name>A0A9P9AP81_9HYPO</name>
<dbReference type="SUPFAM" id="SSF57701">
    <property type="entry name" value="Zn2/Cys6 DNA-binding domain"/>
    <property type="match status" value="1"/>
</dbReference>
<keyword evidence="2" id="KW-1133">Transmembrane helix</keyword>
<dbReference type="GO" id="GO:0008270">
    <property type="term" value="F:zinc ion binding"/>
    <property type="evidence" value="ECO:0007669"/>
    <property type="project" value="InterPro"/>
</dbReference>
<dbReference type="EMBL" id="JAGPYM010000014">
    <property type="protein sequence ID" value="KAH6887710.1"/>
    <property type="molecule type" value="Genomic_DNA"/>
</dbReference>
<dbReference type="PANTHER" id="PTHR47785">
    <property type="entry name" value="ZN(II)2CYS6 TRANSCRIPTION FACTOR (EUROFUNG)-RELATED-RELATED"/>
    <property type="match status" value="1"/>
</dbReference>
<dbReference type="SMART" id="SM00066">
    <property type="entry name" value="GAL4"/>
    <property type="match status" value="1"/>
</dbReference>
<keyword evidence="1" id="KW-0539">Nucleus</keyword>
<protein>
    <recommendedName>
        <fullName evidence="3">Zn(2)-C6 fungal-type domain-containing protein</fullName>
    </recommendedName>
</protein>
<dbReference type="InterPro" id="IPR036864">
    <property type="entry name" value="Zn2-C6_fun-type_DNA-bd_sf"/>
</dbReference>
<comment type="caution">
    <text evidence="4">The sequence shown here is derived from an EMBL/GenBank/DDBJ whole genome shotgun (WGS) entry which is preliminary data.</text>
</comment>
<gene>
    <name evidence="4" type="ORF">B0T10DRAFT_490225</name>
</gene>
<dbReference type="GO" id="GO:0000981">
    <property type="term" value="F:DNA-binding transcription factor activity, RNA polymerase II-specific"/>
    <property type="evidence" value="ECO:0007669"/>
    <property type="project" value="InterPro"/>
</dbReference>
<keyword evidence="2" id="KW-0472">Membrane</keyword>
<reference evidence="4 5" key="1">
    <citation type="journal article" date="2021" name="Nat. Commun.">
        <title>Genetic determinants of endophytism in the Arabidopsis root mycobiome.</title>
        <authorList>
            <person name="Mesny F."/>
            <person name="Miyauchi S."/>
            <person name="Thiergart T."/>
            <person name="Pickel B."/>
            <person name="Atanasova L."/>
            <person name="Karlsson M."/>
            <person name="Huettel B."/>
            <person name="Barry K.W."/>
            <person name="Haridas S."/>
            <person name="Chen C."/>
            <person name="Bauer D."/>
            <person name="Andreopoulos W."/>
            <person name="Pangilinan J."/>
            <person name="LaButti K."/>
            <person name="Riley R."/>
            <person name="Lipzen A."/>
            <person name="Clum A."/>
            <person name="Drula E."/>
            <person name="Henrissat B."/>
            <person name="Kohler A."/>
            <person name="Grigoriev I.V."/>
            <person name="Martin F.M."/>
            <person name="Hacquard S."/>
        </authorList>
    </citation>
    <scope>NUCLEOTIDE SEQUENCE [LARGE SCALE GENOMIC DNA]</scope>
    <source>
        <strain evidence="4 5">MPI-CAGE-CH-0241</strain>
    </source>
</reference>
<dbReference type="Gene3D" id="4.10.240.10">
    <property type="entry name" value="Zn(2)-C6 fungal-type DNA-binding domain"/>
    <property type="match status" value="1"/>
</dbReference>
<dbReference type="Pfam" id="PF00172">
    <property type="entry name" value="Zn_clus"/>
    <property type="match status" value="1"/>
</dbReference>